<feature type="transmembrane region" description="Helical" evidence="2">
    <location>
        <begin position="71"/>
        <end position="91"/>
    </location>
</feature>
<dbReference type="EMBL" id="KV441554">
    <property type="protein sequence ID" value="OAG03467.1"/>
    <property type="molecule type" value="Genomic_DNA"/>
</dbReference>
<keyword evidence="4" id="KW-1185">Reference proteome</keyword>
<feature type="compositionally biased region" description="Polar residues" evidence="1">
    <location>
        <begin position="234"/>
        <end position="243"/>
    </location>
</feature>
<name>A0A177C9N6_9PLEO</name>
<feature type="transmembrane region" description="Helical" evidence="2">
    <location>
        <begin position="12"/>
        <end position="32"/>
    </location>
</feature>
<reference evidence="3 4" key="1">
    <citation type="submission" date="2016-05" db="EMBL/GenBank/DDBJ databases">
        <title>Comparative analysis of secretome profiles of manganese(II)-oxidizing ascomycete fungi.</title>
        <authorList>
            <consortium name="DOE Joint Genome Institute"/>
            <person name="Zeiner C.A."/>
            <person name="Purvine S.O."/>
            <person name="Zink E.M."/>
            <person name="Wu S."/>
            <person name="Pasa-Tolic L."/>
            <person name="Chaput D.L."/>
            <person name="Haridas S."/>
            <person name="Grigoriev I.V."/>
            <person name="Santelli C.M."/>
            <person name="Hansel C.M."/>
        </authorList>
    </citation>
    <scope>NUCLEOTIDE SEQUENCE [LARGE SCALE GENOMIC DNA]</scope>
    <source>
        <strain evidence="3 4">AP3s5-JAC2a</strain>
    </source>
</reference>
<dbReference type="STRING" id="1460663.A0A177C9N6"/>
<dbReference type="RefSeq" id="XP_018033832.1">
    <property type="nucleotide sequence ID" value="XM_018184998.1"/>
</dbReference>
<feature type="transmembrane region" description="Helical" evidence="2">
    <location>
        <begin position="155"/>
        <end position="175"/>
    </location>
</feature>
<evidence type="ECO:0000313" key="3">
    <source>
        <dbReference type="EMBL" id="OAG03467.1"/>
    </source>
</evidence>
<sequence>MGSNVVLTILRVLVVVIALGVVGVGVWARFLIQDIQNRGFTILDVANLESQNEDAAWRAFMRTAIDAHLRILIAIAAGAFSSLATILITLSTTLPRLRLPTPFLLPIELLSSLSLGTAFAATLSLALKFPVTLSNSHSSSDLAAFAMLLPLTRGYAIGAGTGMFLSLTTTISFLIQTIHRIRDSKACSFEPTASGLGMGHEYQVPAMEGSGAQGRDEEKGLVGAGAEMGRRESVQSGSGTETGTGKREEVSWPLAVAKKLENANIRPHRPWSEMPKK</sequence>
<accession>A0A177C9N6</accession>
<dbReference type="OrthoDB" id="3779192at2759"/>
<gene>
    <name evidence="3" type="ORF">CC84DRAFT_1260622</name>
</gene>
<keyword evidence="2" id="KW-1133">Transmembrane helix</keyword>
<dbReference type="InParanoid" id="A0A177C9N6"/>
<keyword evidence="2" id="KW-0812">Transmembrane</keyword>
<dbReference type="AlphaFoldDB" id="A0A177C9N6"/>
<protein>
    <submittedName>
        <fullName evidence="3">Uncharacterized protein</fullName>
    </submittedName>
</protein>
<evidence type="ECO:0000256" key="2">
    <source>
        <dbReference type="SAM" id="Phobius"/>
    </source>
</evidence>
<feature type="region of interest" description="Disordered" evidence="1">
    <location>
        <begin position="222"/>
        <end position="253"/>
    </location>
</feature>
<evidence type="ECO:0000256" key="1">
    <source>
        <dbReference type="SAM" id="MobiDB-lite"/>
    </source>
</evidence>
<dbReference type="GeneID" id="28768484"/>
<keyword evidence="2" id="KW-0472">Membrane</keyword>
<proteinExistence type="predicted"/>
<dbReference type="Proteomes" id="UP000077069">
    <property type="component" value="Unassembled WGS sequence"/>
</dbReference>
<organism evidence="3 4">
    <name type="scientific">Paraphaeosphaeria sporulosa</name>
    <dbReference type="NCBI Taxonomy" id="1460663"/>
    <lineage>
        <taxon>Eukaryota</taxon>
        <taxon>Fungi</taxon>
        <taxon>Dikarya</taxon>
        <taxon>Ascomycota</taxon>
        <taxon>Pezizomycotina</taxon>
        <taxon>Dothideomycetes</taxon>
        <taxon>Pleosporomycetidae</taxon>
        <taxon>Pleosporales</taxon>
        <taxon>Massarineae</taxon>
        <taxon>Didymosphaeriaceae</taxon>
        <taxon>Paraphaeosphaeria</taxon>
    </lineage>
</organism>
<feature type="region of interest" description="Disordered" evidence="1">
    <location>
        <begin position="258"/>
        <end position="277"/>
    </location>
</feature>
<evidence type="ECO:0000313" key="4">
    <source>
        <dbReference type="Proteomes" id="UP000077069"/>
    </source>
</evidence>